<dbReference type="GeneID" id="28825960"/>
<dbReference type="OrthoDB" id="3556547at2759"/>
<name>A0A132B791_MOLSC</name>
<evidence type="ECO:0000256" key="1">
    <source>
        <dbReference type="SAM" id="SignalP"/>
    </source>
</evidence>
<reference evidence="2 3" key="1">
    <citation type="submission" date="2015-10" db="EMBL/GenBank/DDBJ databases">
        <title>Full genome of DAOMC 229536 Phialocephala scopiformis, a fungal endophyte of spruce producing the potent anti-insectan compound rugulosin.</title>
        <authorList>
            <consortium name="DOE Joint Genome Institute"/>
            <person name="Walker A.K."/>
            <person name="Frasz S.L."/>
            <person name="Seifert K.A."/>
            <person name="Miller J.D."/>
            <person name="Mondo S.J."/>
            <person name="Labutti K."/>
            <person name="Lipzen A."/>
            <person name="Dockter R."/>
            <person name="Kennedy M."/>
            <person name="Grigoriev I.V."/>
            <person name="Spatafora J.W."/>
        </authorList>
    </citation>
    <scope>NUCLEOTIDE SEQUENCE [LARGE SCALE GENOMIC DNA]</scope>
    <source>
        <strain evidence="2 3">CBS 120377</strain>
    </source>
</reference>
<dbReference type="AlphaFoldDB" id="A0A132B791"/>
<protein>
    <submittedName>
        <fullName evidence="2">Uncharacterized protein</fullName>
    </submittedName>
</protein>
<feature type="signal peptide" evidence="1">
    <location>
        <begin position="1"/>
        <end position="20"/>
    </location>
</feature>
<evidence type="ECO:0000313" key="2">
    <source>
        <dbReference type="EMBL" id="KUJ08211.1"/>
    </source>
</evidence>
<dbReference type="RefSeq" id="XP_018062566.1">
    <property type="nucleotide sequence ID" value="XM_018216234.1"/>
</dbReference>
<dbReference type="InParanoid" id="A0A132B791"/>
<sequence>MRFSAITTLALCAAAASASAADSSLNVASVISAFYPTSTPSLNGAQSTSLASLLNSVQSTWEDSASYTSANEAIYSAAPSSVQSSIDKSGYYYGQITSQAWYTKSVPGAIQTAVAKEISAIDSAAEKVLGTASSTGAAAAMRTAAPIMGAVALAGGIFAAM</sequence>
<organism evidence="2 3">
    <name type="scientific">Mollisia scopiformis</name>
    <name type="common">Conifer needle endophyte fungus</name>
    <name type="synonym">Phialocephala scopiformis</name>
    <dbReference type="NCBI Taxonomy" id="149040"/>
    <lineage>
        <taxon>Eukaryota</taxon>
        <taxon>Fungi</taxon>
        <taxon>Dikarya</taxon>
        <taxon>Ascomycota</taxon>
        <taxon>Pezizomycotina</taxon>
        <taxon>Leotiomycetes</taxon>
        <taxon>Helotiales</taxon>
        <taxon>Mollisiaceae</taxon>
        <taxon>Mollisia</taxon>
    </lineage>
</organism>
<accession>A0A132B791</accession>
<gene>
    <name evidence="2" type="ORF">LY89DRAFT_691109</name>
</gene>
<dbReference type="EMBL" id="KQ947436">
    <property type="protein sequence ID" value="KUJ08211.1"/>
    <property type="molecule type" value="Genomic_DNA"/>
</dbReference>
<feature type="chain" id="PRO_5007287931" evidence="1">
    <location>
        <begin position="21"/>
        <end position="161"/>
    </location>
</feature>
<evidence type="ECO:0000313" key="3">
    <source>
        <dbReference type="Proteomes" id="UP000070700"/>
    </source>
</evidence>
<proteinExistence type="predicted"/>
<keyword evidence="1" id="KW-0732">Signal</keyword>
<keyword evidence="3" id="KW-1185">Reference proteome</keyword>
<dbReference type="Proteomes" id="UP000070700">
    <property type="component" value="Unassembled WGS sequence"/>
</dbReference>
<dbReference type="KEGG" id="psco:LY89DRAFT_691109"/>